<sequence>MIFLVRLICLAFLACLALLFILNYAPFLAMPVWIALIIALIVCLYLAFIEEMKEWRRRKH</sequence>
<dbReference type="EMBL" id="MRBL01000013">
    <property type="protein sequence ID" value="OMI27288.1"/>
    <property type="molecule type" value="Genomic_DNA"/>
</dbReference>
<gene>
    <name evidence="2" type="ORF">BTA31_12395</name>
</gene>
<feature type="transmembrane region" description="Helical" evidence="1">
    <location>
        <begin position="31"/>
        <end position="49"/>
    </location>
</feature>
<keyword evidence="1" id="KW-1133">Transmembrane helix</keyword>
<dbReference type="Proteomes" id="UP000187046">
    <property type="component" value="Unassembled WGS sequence"/>
</dbReference>
<name>A0ABX3I358_9BACI</name>
<evidence type="ECO:0000256" key="1">
    <source>
        <dbReference type="SAM" id="Phobius"/>
    </source>
</evidence>
<proteinExistence type="predicted"/>
<accession>A0ABX3I358</accession>
<evidence type="ECO:0000313" key="3">
    <source>
        <dbReference type="Proteomes" id="UP000187046"/>
    </source>
</evidence>
<protein>
    <submittedName>
        <fullName evidence="2">Uncharacterized protein</fullName>
    </submittedName>
</protein>
<keyword evidence="1" id="KW-0812">Transmembrane</keyword>
<feature type="transmembrane region" description="Helical" evidence="1">
    <location>
        <begin position="7"/>
        <end position="25"/>
    </location>
</feature>
<keyword evidence="1" id="KW-0472">Membrane</keyword>
<reference evidence="2 3" key="1">
    <citation type="submission" date="2016-12" db="EMBL/GenBank/DDBJ databases">
        <title>Bacillus phylogenomics.</title>
        <authorList>
            <person name="Dunlap C."/>
        </authorList>
    </citation>
    <scope>NUCLEOTIDE SEQUENCE [LARGE SCALE GENOMIC DNA]</scope>
    <source>
        <strain evidence="2 3">NRRL B-41327</strain>
    </source>
</reference>
<keyword evidence="3" id="KW-1185">Reference proteome</keyword>
<organism evidence="2 3">
    <name type="scientific">Bacillus haynesii</name>
    <dbReference type="NCBI Taxonomy" id="1925021"/>
    <lineage>
        <taxon>Bacteria</taxon>
        <taxon>Bacillati</taxon>
        <taxon>Bacillota</taxon>
        <taxon>Bacilli</taxon>
        <taxon>Bacillales</taxon>
        <taxon>Bacillaceae</taxon>
        <taxon>Bacillus</taxon>
    </lineage>
</organism>
<evidence type="ECO:0000313" key="2">
    <source>
        <dbReference type="EMBL" id="OMI27288.1"/>
    </source>
</evidence>
<comment type="caution">
    <text evidence="2">The sequence shown here is derived from an EMBL/GenBank/DDBJ whole genome shotgun (WGS) entry which is preliminary data.</text>
</comment>